<dbReference type="Proteomes" id="UP000549394">
    <property type="component" value="Unassembled WGS sequence"/>
</dbReference>
<evidence type="ECO:0000259" key="3">
    <source>
        <dbReference type="PROSITE" id="PS50174"/>
    </source>
</evidence>
<dbReference type="InterPro" id="IPR011666">
    <property type="entry name" value="DUF1604"/>
</dbReference>
<feature type="region of interest" description="Disordered" evidence="2">
    <location>
        <begin position="828"/>
        <end position="885"/>
    </location>
</feature>
<comment type="similarity">
    <text evidence="1">Belongs to the GPATCH1 family.</text>
</comment>
<feature type="region of interest" description="Disordered" evidence="2">
    <location>
        <begin position="421"/>
        <end position="444"/>
    </location>
</feature>
<feature type="compositionally biased region" description="Basic and acidic residues" evidence="2">
    <location>
        <begin position="648"/>
        <end position="667"/>
    </location>
</feature>
<keyword evidence="5" id="KW-1185">Reference proteome</keyword>
<comment type="caution">
    <text evidence="4">The sequence shown here is derived from an EMBL/GenBank/DDBJ whole genome shotgun (WGS) entry which is preliminary data.</text>
</comment>
<dbReference type="PANTHER" id="PTHR13384">
    <property type="entry name" value="G PATCH DOMAIN-CONTAINING PROTEIN 1"/>
    <property type="match status" value="1"/>
</dbReference>
<organism evidence="4 5">
    <name type="scientific">Dimorphilus gyrociliatus</name>
    <dbReference type="NCBI Taxonomy" id="2664684"/>
    <lineage>
        <taxon>Eukaryota</taxon>
        <taxon>Metazoa</taxon>
        <taxon>Spiralia</taxon>
        <taxon>Lophotrochozoa</taxon>
        <taxon>Annelida</taxon>
        <taxon>Polychaeta</taxon>
        <taxon>Polychaeta incertae sedis</taxon>
        <taxon>Dinophilidae</taxon>
        <taxon>Dimorphilus</taxon>
    </lineage>
</organism>
<sequence>MSDDYVSIGTALPAVNDDEFIPKPVRYQEMVAKDEKGRRRFHGAFTGGFSAGYFNSVGTKEGWAPSHFSSSREKRGELPAARPESFMDEEDFGEHGIAPRKLAVTKKFDTKKRKSEPVSANKTDSLLHDLIVPAQSSIGAKLLQKLGWREGQGIGPRIRKKVKKTNKIYGCSMNPQSDSDDDYPSNVTFAPKDIPPIKLQPKDDVKGLGYKGVEQSNRFELFPVPSKEGTSRSSKKGMLGSAFGVGALEEDDDQPVYDFDTLENYNSQIGSDNEEEEPRIPTLKPDAAAPMDFIGIMLEGFSLSTINETQVKTYPPPEIPKGYRPRQHIVEVKQEPAERVEEGEKSLEGKPAEKTKITSLNAHSRGHLLGEKPEIKSVFDIIPDKDKAKLSEAIKKVKNQGETIENKSRFDIKTLSNRFVSSSQKDDDEDISKKASKETSSISNRFVTPAKTAEVKEEKVKDKEEEAKAKVGVASVTEQRNYGIALCGVSSFKPFSSDPEKQARYERFKKAINEGVAYTVDSSSRMTEWEIDREKEEFSRANRLYVPMSRMMSSRFTTAQYADDETDVKLPDANEQTDEEKAVKMKMFGRFTRKTFEWHPDRLLCKRFNVPNPYPDSDIVGLPNVKRDKYSVFNLLSFHEGESPATVKSERNVEQQEVKKEKVEERGEKSKVLPLTLAVDVFEKDKERRAKQKEVNIAKNLEEISNISASDKNKSEEMETGHDSVKDEDDDIEPLPPRPPMDLFASIFGDDDDKEDAPDESSITHTVDEVMETFDIPDIQKSNKNDTSNEVTKGDRTRMMEKSAFSKFLINSKPAEDRKIPEEIKIVKEPVVYEGPSRPPPSHIYKAPSPERRAYTDGETESKKHKKKKEKKSKHSKKKKHKSKH</sequence>
<name>A0A7I8VH40_9ANNE</name>
<evidence type="ECO:0000256" key="2">
    <source>
        <dbReference type="SAM" id="MobiDB-lite"/>
    </source>
</evidence>
<dbReference type="Pfam" id="PF01585">
    <property type="entry name" value="G-patch"/>
    <property type="match status" value="1"/>
</dbReference>
<dbReference type="OrthoDB" id="20507at2759"/>
<evidence type="ECO:0000313" key="5">
    <source>
        <dbReference type="Proteomes" id="UP000549394"/>
    </source>
</evidence>
<dbReference type="GO" id="GO:0006397">
    <property type="term" value="P:mRNA processing"/>
    <property type="evidence" value="ECO:0007669"/>
    <property type="project" value="InterPro"/>
</dbReference>
<dbReference type="EMBL" id="CAJFCJ010000005">
    <property type="protein sequence ID" value="CAD5114731.1"/>
    <property type="molecule type" value="Genomic_DNA"/>
</dbReference>
<feature type="compositionally biased region" description="Basic and acidic residues" evidence="2">
    <location>
        <begin position="711"/>
        <end position="725"/>
    </location>
</feature>
<dbReference type="PANTHER" id="PTHR13384:SF19">
    <property type="entry name" value="G PATCH DOMAIN-CONTAINING PROTEIN 1"/>
    <property type="match status" value="1"/>
</dbReference>
<proteinExistence type="inferred from homology"/>
<feature type="compositionally biased region" description="Basic and acidic residues" evidence="2">
    <location>
        <begin position="849"/>
        <end position="862"/>
    </location>
</feature>
<reference evidence="4 5" key="1">
    <citation type="submission" date="2020-08" db="EMBL/GenBank/DDBJ databases">
        <authorList>
            <person name="Hejnol A."/>
        </authorList>
    </citation>
    <scope>NUCLEOTIDE SEQUENCE [LARGE SCALE GENOMIC DNA]</scope>
</reference>
<accession>A0A7I8VH40</accession>
<dbReference type="AlphaFoldDB" id="A0A7I8VH40"/>
<protein>
    <recommendedName>
        <fullName evidence="3">G-patch domain-containing protein</fullName>
    </recommendedName>
</protein>
<feature type="region of interest" description="Disordered" evidence="2">
    <location>
        <begin position="643"/>
        <end position="667"/>
    </location>
</feature>
<feature type="compositionally biased region" description="Polar residues" evidence="2">
    <location>
        <begin position="780"/>
        <end position="791"/>
    </location>
</feature>
<dbReference type="GO" id="GO:0003723">
    <property type="term" value="F:RNA binding"/>
    <property type="evidence" value="ECO:0007669"/>
    <property type="project" value="TreeGrafter"/>
</dbReference>
<evidence type="ECO:0000256" key="1">
    <source>
        <dbReference type="ARBA" id="ARBA00008600"/>
    </source>
</evidence>
<evidence type="ECO:0000313" key="4">
    <source>
        <dbReference type="EMBL" id="CAD5114731.1"/>
    </source>
</evidence>
<feature type="compositionally biased region" description="Basic residues" evidence="2">
    <location>
        <begin position="863"/>
        <end position="885"/>
    </location>
</feature>
<dbReference type="PROSITE" id="PS50174">
    <property type="entry name" value="G_PATCH"/>
    <property type="match status" value="1"/>
</dbReference>
<feature type="region of interest" description="Disordered" evidence="2">
    <location>
        <begin position="708"/>
        <end position="796"/>
    </location>
</feature>
<dbReference type="Pfam" id="PF26093">
    <property type="entry name" value="HTH_TGH"/>
    <property type="match status" value="1"/>
</dbReference>
<gene>
    <name evidence="4" type="ORF">DGYR_LOCUS3553</name>
</gene>
<feature type="compositionally biased region" description="Acidic residues" evidence="2">
    <location>
        <begin position="749"/>
        <end position="759"/>
    </location>
</feature>
<dbReference type="InterPro" id="IPR000467">
    <property type="entry name" value="G_patch_dom"/>
</dbReference>
<dbReference type="GO" id="GO:0005634">
    <property type="term" value="C:nucleus"/>
    <property type="evidence" value="ECO:0007669"/>
    <property type="project" value="TreeGrafter"/>
</dbReference>
<dbReference type="Pfam" id="PF07713">
    <property type="entry name" value="DUF1604"/>
    <property type="match status" value="1"/>
</dbReference>
<feature type="domain" description="G-patch" evidence="3">
    <location>
        <begin position="135"/>
        <end position="155"/>
    </location>
</feature>